<dbReference type="KEGG" id="bsed:DN745_16765"/>
<protein>
    <recommendedName>
        <fullName evidence="3">Calx-beta domain-containing protein</fullName>
    </recommendedName>
</protein>
<keyword evidence="2" id="KW-1185">Reference proteome</keyword>
<accession>A0A2Z4FQG9</accession>
<dbReference type="AlphaFoldDB" id="A0A2Z4FQG9"/>
<name>A0A2Z4FQG9_9DELT</name>
<evidence type="ECO:0008006" key="3">
    <source>
        <dbReference type="Google" id="ProtNLM"/>
    </source>
</evidence>
<dbReference type="EMBL" id="CP030032">
    <property type="protein sequence ID" value="AWV90884.1"/>
    <property type="molecule type" value="Genomic_DNA"/>
</dbReference>
<reference evidence="1 2" key="1">
    <citation type="submission" date="2018-06" db="EMBL/GenBank/DDBJ databases">
        <title>Lujinxingia sediminis gen. nov. sp. nov., a new facultative anaerobic member of the class Deltaproteobacteria, and proposal of Lujinxingaceae fam. nov.</title>
        <authorList>
            <person name="Guo L.-Y."/>
            <person name="Li C.-M."/>
            <person name="Wang S."/>
            <person name="Du Z.-J."/>
        </authorList>
    </citation>
    <scope>NUCLEOTIDE SEQUENCE [LARGE SCALE GENOMIC DNA]</scope>
    <source>
        <strain evidence="1 2">FA350</strain>
    </source>
</reference>
<organism evidence="1 2">
    <name type="scientific">Bradymonas sediminis</name>
    <dbReference type="NCBI Taxonomy" id="1548548"/>
    <lineage>
        <taxon>Bacteria</taxon>
        <taxon>Deltaproteobacteria</taxon>
        <taxon>Bradymonadales</taxon>
        <taxon>Bradymonadaceae</taxon>
        <taxon>Bradymonas</taxon>
    </lineage>
</organism>
<gene>
    <name evidence="1" type="ORF">DN745_16765</name>
</gene>
<evidence type="ECO:0000313" key="2">
    <source>
        <dbReference type="Proteomes" id="UP000249799"/>
    </source>
</evidence>
<evidence type="ECO:0000313" key="1">
    <source>
        <dbReference type="EMBL" id="AWV90884.1"/>
    </source>
</evidence>
<proteinExistence type="predicted"/>
<sequence>MVQAAAFSGACGSCADDNVGDVPSNNGTFEPGTELVAFGAASGTTSEMGAQASFDVVLAVKPTADVVVKLGSNDPGEGLSDVSVLTFTPENWDAPQTVTVTGQDDDLADGDQAYAIVFEALESEDARFAGYEPGEVALVNVDDETAGFTVTEADGDTTEVGGQASFTVALRSKPTADVTLTLESSDPGEGTIDKSTLTFTPENWNAPQTVTATGQDDDVADGDQVYEVVFGDTSSDDADYAAIKPESVELTNIDDETAGFTVSEADGDTSEAGAQASFTVALNSKPTADVTLTLESSDPGEGTIDKSTLTFTPDNWNAPQTVTATGQDDDVADGNQVYEVVFGDTSSEDADYAAIKPDSVEYTNIDDETPGTTVAKLGEQTTEAGGQAQFTIVLNSEPFEDVTLNFASNDAGEGTVGQNALTFTAQNWNAPQTVTVTGQDDDFADGDQPYAIVFSATTSADAAYAAITPQNVALTNVDDDSAGITVSAISGSTSEAGGQATFSIVLNSEPFDDVTVNFASNDAGEGAVGQNALTFTAQNWNAPQTVTVTGQDDDFADGDQPYAIVFSATTSADAAYAAITPQNVALTNVDDDSAGITVSAISGSTSEAGGQATFSIVLNSRPYGDVTVSFDSNDTGEGTVGQNALTFTDQNWNAPQTVTVTGQDDDFADGDQPYAIVFSATTSADAAYAAITPQNVALTNVDDDSAGITVSAPSGPTSEAGAQATFSVVLNSKPYGDVTVNFDSSDAGEGTVGTTSLTFTDADWNAPQSVTITGQDDDLADGDQPYAIVFAATTSADAAYAAITPQNVAAVNTDDDSAGVTVSAISGATSEAGTSQSFSVVLNSEPFNDVTLNFDSNDPGEGAVSTTSLTFTAGNWSAPQTVTVTGQDDDLADGDQPYAIVFGATTSNDAAYAAITPANVAVTNIDDDSAGIIVSAISGDTSELGTTATFSVVLTSQPFDDVTLGFDSDDTTEGVVGATSLTFTPANWDTPQVVTVTGVDDTVLDGDQSYQIIFLPAVSSDAGYNGQTPTPVAVTNIDDDIPSVGFVGTTGRTTGDPWTVCRADASTAWVSAMNAGSYNPTAACQSLGYSSVDAWGGTCGDVCGFCGNSGFENYDNNGGNATNLSVTVHWRCTN</sequence>
<dbReference type="Proteomes" id="UP000249799">
    <property type="component" value="Chromosome"/>
</dbReference>
<dbReference type="OrthoDB" id="177947at2"/>